<reference evidence="1 2" key="1">
    <citation type="submission" date="2014-09" db="EMBL/GenBank/DDBJ databases">
        <authorList>
            <person name="Gicewicz E.A."/>
            <person name="Hiryak K.M."/>
            <person name="Horoschock A.N."/>
            <person name="Kneeream E.R."/>
            <person name="Luchetta J."/>
            <person name="Mikolon A.R."/>
            <person name="Smith S.N."/>
            <person name="Svintozelskiy S."/>
            <person name="Yucha M.L."/>
            <person name="Manna D.P."/>
            <person name="Pidcock K.A."/>
            <person name="Laing C.E."/>
            <person name="Schaff J.E."/>
            <person name="Dashiell C.L."/>
            <person name="Macialek J.A."/>
            <person name="Anders K.R."/>
            <person name="Braun M.A."/>
            <person name="Delesalle V.A."/>
            <person name="Hughes L.E."/>
            <person name="Ware V.C."/>
            <person name="Bradley K.W."/>
            <person name="Barker L.P."/>
            <person name="Asai D.J."/>
            <person name="Bowman C.A."/>
            <person name="Russell D.A."/>
            <person name="Pope W.H."/>
            <person name="Jacobs-Sera D."/>
            <person name="Hendrix R.W."/>
            <person name="Hatfull G.F."/>
        </authorList>
    </citation>
    <scope>NUCLEOTIDE SEQUENCE [LARGE SCALE GENOMIC DNA]</scope>
</reference>
<dbReference type="RefSeq" id="YP_009225854.1">
    <property type="nucleotide sequence ID" value="NC_029098.1"/>
</dbReference>
<name>A0A0A0RQL4_9CAUD</name>
<sequence length="63" mass="7264">MNEENGTENGIMTELILQGILQIQEVDENGDVLLSLDWDALYEYNPDIYLYLRTAELNGQMIQ</sequence>
<proteinExistence type="predicted"/>
<dbReference type="KEGG" id="vg:26796875"/>
<accession>A0A0A0RQL4</accession>
<gene>
    <name evidence="1" type="primary">146</name>
    <name evidence="1" type="ORF">PBI_JAY2JAY_146</name>
</gene>
<evidence type="ECO:0000313" key="2">
    <source>
        <dbReference type="Proteomes" id="UP000030200"/>
    </source>
</evidence>
<dbReference type="OrthoDB" id="25324at10239"/>
<protein>
    <submittedName>
        <fullName evidence="1">Uncharacterized protein</fullName>
    </submittedName>
</protein>
<evidence type="ECO:0000313" key="1">
    <source>
        <dbReference type="EMBL" id="AIW02627.1"/>
    </source>
</evidence>
<dbReference type="GeneID" id="26796875"/>
<keyword evidence="2" id="KW-1185">Reference proteome</keyword>
<dbReference type="EMBL" id="KM652554">
    <property type="protein sequence ID" value="AIW02627.1"/>
    <property type="molecule type" value="Genomic_DNA"/>
</dbReference>
<organism evidence="1 2">
    <name type="scientific">Streptomyces phage Jay2Jay</name>
    <dbReference type="NCBI Taxonomy" id="1556290"/>
    <lineage>
        <taxon>Viruses</taxon>
        <taxon>Duplodnaviria</taxon>
        <taxon>Heunggongvirae</taxon>
        <taxon>Uroviricota</taxon>
        <taxon>Caudoviricetes</taxon>
        <taxon>Stanwilliamsviridae</taxon>
        <taxon>Boydwoodruffvirinae</taxon>
        <taxon>Samistivirus</taxon>
        <taxon>Samistivirus jay2jay</taxon>
    </lineage>
</organism>
<dbReference type="Proteomes" id="UP000030200">
    <property type="component" value="Segment"/>
</dbReference>